<gene>
    <name evidence="1" type="ORF">MDMS009_512</name>
</gene>
<evidence type="ECO:0000313" key="1">
    <source>
        <dbReference type="EMBL" id="EEF80923.1"/>
    </source>
</evidence>
<name>C0N2S9_9GAMM</name>
<evidence type="ECO:0000313" key="2">
    <source>
        <dbReference type="Proteomes" id="UP000004679"/>
    </source>
</evidence>
<organism evidence="1 2">
    <name type="scientific">Methylophaga thiooxydans DMS010</name>
    <dbReference type="NCBI Taxonomy" id="637616"/>
    <lineage>
        <taxon>Bacteria</taxon>
        <taxon>Pseudomonadati</taxon>
        <taxon>Pseudomonadota</taxon>
        <taxon>Gammaproteobacteria</taxon>
        <taxon>Thiotrichales</taxon>
        <taxon>Piscirickettsiaceae</taxon>
        <taxon>Methylophaga</taxon>
    </lineage>
</organism>
<accession>C0N2S9</accession>
<proteinExistence type="predicted"/>
<reference evidence="1 2" key="1">
    <citation type="journal article" date="2011" name="J. Bacteriol.">
        <title>Draft genome sequence of the chemolithoheterotrophic, halophilic methylotroph Methylophaga thiooxydans DMS010.</title>
        <authorList>
            <person name="Boden R."/>
            <person name="Ferriera S."/>
            <person name="Johnson J."/>
            <person name="Kelly D.P."/>
            <person name="Murrell J.C."/>
            <person name="Schafer H."/>
        </authorList>
    </citation>
    <scope>NUCLEOTIDE SEQUENCE [LARGE SCALE GENOMIC DNA]</scope>
    <source>
        <strain evidence="1 2">DMS010</strain>
    </source>
</reference>
<dbReference type="Proteomes" id="UP000004679">
    <property type="component" value="Unassembled WGS sequence"/>
</dbReference>
<dbReference type="AlphaFoldDB" id="C0N2S9"/>
<keyword evidence="2" id="KW-1185">Reference proteome</keyword>
<sequence length="47" mass="5448">MLNKANIDNTGTIFPRRLKKFIKTPYDKKGMHNSIWLCANKPTLTNN</sequence>
<protein>
    <submittedName>
        <fullName evidence="1">Uncharacterized protein</fullName>
    </submittedName>
</protein>
<dbReference type="EMBL" id="GG657887">
    <property type="protein sequence ID" value="EEF80923.1"/>
    <property type="molecule type" value="Genomic_DNA"/>
</dbReference>
<dbReference type="HOGENOM" id="CLU_3170171_0_0_6"/>